<accession>A0ABR2KVL2</accession>
<dbReference type="InterPro" id="IPR026906">
    <property type="entry name" value="LRR_5"/>
</dbReference>
<dbReference type="PANTHER" id="PTHR45661">
    <property type="entry name" value="SURFACE ANTIGEN"/>
    <property type="match status" value="1"/>
</dbReference>
<dbReference type="InterPro" id="IPR053139">
    <property type="entry name" value="Surface_bspA-like"/>
</dbReference>
<comment type="caution">
    <text evidence="1">The sequence shown here is derived from an EMBL/GenBank/DDBJ whole genome shotgun (WGS) entry which is preliminary data.</text>
</comment>
<dbReference type="Pfam" id="PF13306">
    <property type="entry name" value="LRR_5"/>
    <property type="match status" value="2"/>
</dbReference>
<evidence type="ECO:0000313" key="2">
    <source>
        <dbReference type="Proteomes" id="UP001470230"/>
    </source>
</evidence>
<gene>
    <name evidence="1" type="ORF">M9Y10_023604</name>
</gene>
<organism evidence="1 2">
    <name type="scientific">Tritrichomonas musculus</name>
    <dbReference type="NCBI Taxonomy" id="1915356"/>
    <lineage>
        <taxon>Eukaryota</taxon>
        <taxon>Metamonada</taxon>
        <taxon>Parabasalia</taxon>
        <taxon>Tritrichomonadida</taxon>
        <taxon>Tritrichomonadidae</taxon>
        <taxon>Tritrichomonas</taxon>
    </lineage>
</organism>
<dbReference type="InterPro" id="IPR032675">
    <property type="entry name" value="LRR_dom_sf"/>
</dbReference>
<reference evidence="1 2" key="1">
    <citation type="submission" date="2024-04" db="EMBL/GenBank/DDBJ databases">
        <title>Tritrichomonas musculus Genome.</title>
        <authorList>
            <person name="Alves-Ferreira E."/>
            <person name="Grigg M."/>
            <person name="Lorenzi H."/>
            <person name="Galac M."/>
        </authorList>
    </citation>
    <scope>NUCLEOTIDE SEQUENCE [LARGE SCALE GENOMIC DNA]</scope>
    <source>
        <strain evidence="1 2">EAF2021</strain>
    </source>
</reference>
<protein>
    <recommendedName>
        <fullName evidence="3">Surface antigen BspA-like</fullName>
    </recommendedName>
</protein>
<evidence type="ECO:0008006" key="3">
    <source>
        <dbReference type="Google" id="ProtNLM"/>
    </source>
</evidence>
<dbReference type="EMBL" id="JAPFFF010000003">
    <property type="protein sequence ID" value="KAK8895162.1"/>
    <property type="molecule type" value="Genomic_DNA"/>
</dbReference>
<proteinExistence type="predicted"/>
<dbReference type="SUPFAM" id="SSF52058">
    <property type="entry name" value="L domain-like"/>
    <property type="match status" value="1"/>
</dbReference>
<evidence type="ECO:0000313" key="1">
    <source>
        <dbReference type="EMBL" id="KAK8895162.1"/>
    </source>
</evidence>
<name>A0ABR2KVL2_9EUKA</name>
<sequence length="362" mass="41231">MTRLFFGYLESSKIPKTIKIIGMRAFLRSNIGSTLIPAHVKKIREGAFSGCRQHSRVEFEPNSELQTIEKEAFKGTCLANIRIPASSVELNDGWCIGAFKLNQVEVENGNARYLSIGGEIIIGKSDTANNYCDNFVFCTRDTVNVKIQKTIKIIRAYAFSCSKLKRILIPAHITQIGRSAFSECRQLTRVDIEPNSKLRTIEEHVFSETKLFKIFIPAYVTQIYVKGAFFDCKKLDRVEIEPNSELKKIESYAFYCSNISRILVRVHVTQICDCSFGDCKQLFRVEFEPNSELQTIERDAFVHSKLKNIIIPARVTKIDESAFESCSQLLIVEIENSMDESIIMNSFSSCKIVMFPVQKNLH</sequence>
<dbReference type="PANTHER" id="PTHR45661:SF3">
    <property type="entry name" value="IG-LIKE DOMAIN-CONTAINING PROTEIN"/>
    <property type="match status" value="1"/>
</dbReference>
<keyword evidence="2" id="KW-1185">Reference proteome</keyword>
<dbReference type="Gene3D" id="3.80.10.10">
    <property type="entry name" value="Ribonuclease Inhibitor"/>
    <property type="match status" value="2"/>
</dbReference>
<dbReference type="Proteomes" id="UP001470230">
    <property type="component" value="Unassembled WGS sequence"/>
</dbReference>